<evidence type="ECO:0008006" key="3">
    <source>
        <dbReference type="Google" id="ProtNLM"/>
    </source>
</evidence>
<proteinExistence type="predicted"/>
<dbReference type="InterPro" id="IPR036937">
    <property type="entry name" value="Adhesion_dom_fimbrial_sf"/>
</dbReference>
<accession>A0A6B8N298</accession>
<dbReference type="GO" id="GO:0009289">
    <property type="term" value="C:pilus"/>
    <property type="evidence" value="ECO:0007669"/>
    <property type="project" value="InterPro"/>
</dbReference>
<sequence>MDDVWQEVDFGSLPMRYENGIFIATRKVKIGLVNCQPVKEDSEQWRSVTVIFDGEPAENGADLFAINSQDAGIALAIIDDRGNLAKPGETLSDVNLESKKNQIGYWLSVISMKQSAIAGEWSGGVRFIVSYL</sequence>
<dbReference type="RefSeq" id="WP_154682052.1">
    <property type="nucleotide sequence ID" value="NZ_CP046115.1"/>
</dbReference>
<organism evidence="1 2">
    <name type="scientific">Klebsiella oxytoca</name>
    <dbReference type="NCBI Taxonomy" id="571"/>
    <lineage>
        <taxon>Bacteria</taxon>
        <taxon>Pseudomonadati</taxon>
        <taxon>Pseudomonadota</taxon>
        <taxon>Gammaproteobacteria</taxon>
        <taxon>Enterobacterales</taxon>
        <taxon>Enterobacteriaceae</taxon>
        <taxon>Klebsiella/Raoultella group</taxon>
        <taxon>Klebsiella</taxon>
    </lineage>
</organism>
<name>A0A6B8N298_KLEOX</name>
<evidence type="ECO:0000313" key="2">
    <source>
        <dbReference type="Proteomes" id="UP000427108"/>
    </source>
</evidence>
<dbReference type="EMBL" id="CP046115">
    <property type="protein sequence ID" value="QGN39758.1"/>
    <property type="molecule type" value="Genomic_DNA"/>
</dbReference>
<dbReference type="Gene3D" id="2.60.40.1090">
    <property type="entry name" value="Fimbrial-type adhesion domain"/>
    <property type="match status" value="1"/>
</dbReference>
<dbReference type="InterPro" id="IPR008966">
    <property type="entry name" value="Adhesion_dom_sf"/>
</dbReference>
<protein>
    <recommendedName>
        <fullName evidence="3">Fimbrial protein</fullName>
    </recommendedName>
</protein>
<dbReference type="AlphaFoldDB" id="A0A6B8N298"/>
<dbReference type="OrthoDB" id="6522787at2"/>
<dbReference type="SUPFAM" id="SSF49401">
    <property type="entry name" value="Bacterial adhesins"/>
    <property type="match status" value="1"/>
</dbReference>
<gene>
    <name evidence="1" type="ORF">GJ746_21730</name>
</gene>
<evidence type="ECO:0000313" key="1">
    <source>
        <dbReference type="EMBL" id="QGN39758.1"/>
    </source>
</evidence>
<dbReference type="GO" id="GO:0007155">
    <property type="term" value="P:cell adhesion"/>
    <property type="evidence" value="ECO:0007669"/>
    <property type="project" value="InterPro"/>
</dbReference>
<reference evidence="1 2" key="1">
    <citation type="submission" date="2019-11" db="EMBL/GenBank/DDBJ databases">
        <title>Isolation and Application of One Kind of P-Hydroxybenzoic Acid Degrading Bacterium in Mitigating Cropping Obstacle of Cucumber.</title>
        <authorList>
            <person name="Wu F."/>
            <person name="An Y."/>
        </authorList>
    </citation>
    <scope>NUCLEOTIDE SEQUENCE [LARGE SCALE GENOMIC DNA]</scope>
    <source>
        <strain evidence="1 2">P620</strain>
    </source>
</reference>
<dbReference type="Proteomes" id="UP000427108">
    <property type="component" value="Chromosome"/>
</dbReference>